<organism evidence="1">
    <name type="scientific">viral metagenome</name>
    <dbReference type="NCBI Taxonomy" id="1070528"/>
    <lineage>
        <taxon>unclassified sequences</taxon>
        <taxon>metagenomes</taxon>
        <taxon>organismal metagenomes</taxon>
    </lineage>
</organism>
<reference evidence="1" key="1">
    <citation type="journal article" date="2020" name="Nature">
        <title>Giant virus diversity and host interactions through global metagenomics.</title>
        <authorList>
            <person name="Schulz F."/>
            <person name="Roux S."/>
            <person name="Paez-Espino D."/>
            <person name="Jungbluth S."/>
            <person name="Walsh D.A."/>
            <person name="Denef V.J."/>
            <person name="McMahon K.D."/>
            <person name="Konstantinidis K.T."/>
            <person name="Eloe-Fadrosh E.A."/>
            <person name="Kyrpides N.C."/>
            <person name="Woyke T."/>
        </authorList>
    </citation>
    <scope>NUCLEOTIDE SEQUENCE</scope>
    <source>
        <strain evidence="1">GVMAG-M-3300023184-167</strain>
    </source>
</reference>
<name>A0A6C0HRL7_9ZZZZ</name>
<evidence type="ECO:0000313" key="1">
    <source>
        <dbReference type="EMBL" id="QHT83358.1"/>
    </source>
</evidence>
<proteinExistence type="predicted"/>
<dbReference type="EMBL" id="MN740008">
    <property type="protein sequence ID" value="QHT83358.1"/>
    <property type="molecule type" value="Genomic_DNA"/>
</dbReference>
<accession>A0A6C0HRL7</accession>
<protein>
    <submittedName>
        <fullName evidence="1">Uncharacterized protein</fullName>
    </submittedName>
</protein>
<sequence>MDYDAILKKMNLYYFEGKLQQEVQVPQRPEPQRPEPRPQVQVLQMTKEQFIQLKKQQLNEKKRIQIEQLKKRKLLLSNITTQTRLKQMNIQN</sequence>
<dbReference type="AlphaFoldDB" id="A0A6C0HRL7"/>